<dbReference type="InterPro" id="IPR011576">
    <property type="entry name" value="Pyridox_Oxase_N"/>
</dbReference>
<sequence length="180" mass="19969">MTPATAENGWINTLDSDNPEVIAKAHRIISSIHYCTLSTCSPDGFPWVSPIFFAYDDHWNIFWSSAIAAKHSQNLYCNQGRALIAIYDSTKAEGKGEGLYLAGSATQVDRDSVADVMQRLFKRAGSSPDRTPQDYLDASPRRIYCFQPQEVWVTGERVVIGNQLVDTKIPLSLSAILAQK</sequence>
<evidence type="ECO:0000313" key="3">
    <source>
        <dbReference type="Proteomes" id="UP001442494"/>
    </source>
</evidence>
<dbReference type="InterPro" id="IPR012349">
    <property type="entry name" value="Split_barrel_FMN-bd"/>
</dbReference>
<dbReference type="EMBL" id="JAMPKK010000046">
    <property type="protein sequence ID" value="MEP0866552.1"/>
    <property type="molecule type" value="Genomic_DNA"/>
</dbReference>
<evidence type="ECO:0000259" key="1">
    <source>
        <dbReference type="Pfam" id="PF01243"/>
    </source>
</evidence>
<proteinExistence type="predicted"/>
<dbReference type="Gene3D" id="2.30.110.10">
    <property type="entry name" value="Electron Transport, Fmn-binding Protein, Chain A"/>
    <property type="match status" value="1"/>
</dbReference>
<dbReference type="Pfam" id="PF01243">
    <property type="entry name" value="PNPOx_N"/>
    <property type="match status" value="1"/>
</dbReference>
<dbReference type="RefSeq" id="WP_190417199.1">
    <property type="nucleotide sequence ID" value="NZ_JAMPKK010000046.1"/>
</dbReference>
<dbReference type="SUPFAM" id="SSF50475">
    <property type="entry name" value="FMN-binding split barrel"/>
    <property type="match status" value="1"/>
</dbReference>
<comment type="caution">
    <text evidence="2">The sequence shown here is derived from an EMBL/GenBank/DDBJ whole genome shotgun (WGS) entry which is preliminary data.</text>
</comment>
<name>A0ABV0JT06_9CYAN</name>
<keyword evidence="3" id="KW-1185">Reference proteome</keyword>
<dbReference type="Proteomes" id="UP001442494">
    <property type="component" value="Unassembled WGS sequence"/>
</dbReference>
<gene>
    <name evidence="2" type="ORF">NDI37_19020</name>
</gene>
<protein>
    <submittedName>
        <fullName evidence="2">Pyridoxamine 5'-phosphate oxidase family protein</fullName>
    </submittedName>
</protein>
<accession>A0ABV0JT06</accession>
<feature type="domain" description="Pyridoxamine 5'-phosphate oxidase N-terminal" evidence="1">
    <location>
        <begin position="25"/>
        <end position="153"/>
    </location>
</feature>
<organism evidence="2 3">
    <name type="scientific">Funiculus sociatus GB2-A5</name>
    <dbReference type="NCBI Taxonomy" id="2933946"/>
    <lineage>
        <taxon>Bacteria</taxon>
        <taxon>Bacillati</taxon>
        <taxon>Cyanobacteriota</taxon>
        <taxon>Cyanophyceae</taxon>
        <taxon>Coleofasciculales</taxon>
        <taxon>Coleofasciculaceae</taxon>
        <taxon>Funiculus</taxon>
    </lineage>
</organism>
<reference evidence="2 3" key="1">
    <citation type="submission" date="2022-04" db="EMBL/GenBank/DDBJ databases">
        <title>Positive selection, recombination, and allopatry shape intraspecific diversity of widespread and dominant cyanobacteria.</title>
        <authorList>
            <person name="Wei J."/>
            <person name="Shu W."/>
            <person name="Hu C."/>
        </authorList>
    </citation>
    <scope>NUCLEOTIDE SEQUENCE [LARGE SCALE GENOMIC DNA]</scope>
    <source>
        <strain evidence="2 3">GB2-A5</strain>
    </source>
</reference>
<evidence type="ECO:0000313" key="2">
    <source>
        <dbReference type="EMBL" id="MEP0866552.1"/>
    </source>
</evidence>